<keyword evidence="2" id="KW-1185">Reference proteome</keyword>
<dbReference type="AlphaFoldDB" id="A0A081CB16"/>
<organism evidence="1">
    <name type="scientific">Vecturithrix granuli</name>
    <dbReference type="NCBI Taxonomy" id="1499967"/>
    <lineage>
        <taxon>Bacteria</taxon>
        <taxon>Candidatus Moduliflexota</taxon>
        <taxon>Candidatus Vecturitrichia</taxon>
        <taxon>Candidatus Vecturitrichales</taxon>
        <taxon>Candidatus Vecturitrichaceae</taxon>
        <taxon>Candidatus Vecturithrix</taxon>
    </lineage>
</organism>
<reference evidence="1" key="1">
    <citation type="journal article" date="2015" name="PeerJ">
        <title>First genomic representation of candidate bacterial phylum KSB3 points to enhanced environmental sensing as a trigger of wastewater bulking.</title>
        <authorList>
            <person name="Sekiguchi Y."/>
            <person name="Ohashi A."/>
            <person name="Parks D.H."/>
            <person name="Yamauchi T."/>
            <person name="Tyson G.W."/>
            <person name="Hugenholtz P."/>
        </authorList>
    </citation>
    <scope>NUCLEOTIDE SEQUENCE [LARGE SCALE GENOMIC DNA]</scope>
</reference>
<gene>
    <name evidence="1" type="ORF">U27_02602</name>
</gene>
<proteinExistence type="predicted"/>
<accession>A0A081CB16</accession>
<dbReference type="EMBL" id="DF820483">
    <property type="protein sequence ID" value="GAK61771.1"/>
    <property type="molecule type" value="Genomic_DNA"/>
</dbReference>
<name>A0A081CB16_VECG1</name>
<sequence length="116" mass="13059">MIEEDADKRAEIEEWVNANNFLSFFAISENVKTYITRTINTTLADLSDFTNKPIINEGEVVYNAGDNAKRYAEEQQAMGSSLQDIIAQLIESGDVQVMDVSDADDMDAHTKEEFED</sequence>
<evidence type="ECO:0000313" key="2">
    <source>
        <dbReference type="Proteomes" id="UP000030661"/>
    </source>
</evidence>
<dbReference type="Proteomes" id="UP000030661">
    <property type="component" value="Unassembled WGS sequence"/>
</dbReference>
<evidence type="ECO:0000313" key="1">
    <source>
        <dbReference type="EMBL" id="GAK61771.1"/>
    </source>
</evidence>
<dbReference type="HOGENOM" id="CLU_2091974_0_0_0"/>
<protein>
    <submittedName>
        <fullName evidence="1">Uncharacterized protein</fullName>
    </submittedName>
</protein>